<dbReference type="HOGENOM" id="CLU_063318_0_0_1"/>
<dbReference type="GeneID" id="20238975"/>
<keyword evidence="1" id="KW-0863">Zinc-finger</keyword>
<evidence type="ECO:0000313" key="5">
    <source>
        <dbReference type="Proteomes" id="UP000030746"/>
    </source>
</evidence>
<dbReference type="Pfam" id="PF00098">
    <property type="entry name" value="zf-CCHC"/>
    <property type="match status" value="1"/>
</dbReference>
<dbReference type="STRING" id="225164.V4A800"/>
<dbReference type="InterPro" id="IPR001878">
    <property type="entry name" value="Znf_CCHC"/>
</dbReference>
<dbReference type="KEGG" id="lgi:LOTGIDRAFT_162308"/>
<accession>V4A800</accession>
<gene>
    <name evidence="4" type="ORF">LOTGIDRAFT_162308</name>
</gene>
<evidence type="ECO:0000313" key="4">
    <source>
        <dbReference type="EMBL" id="ESO92832.1"/>
    </source>
</evidence>
<dbReference type="SMART" id="SM00343">
    <property type="entry name" value="ZnF_C2HC"/>
    <property type="match status" value="1"/>
</dbReference>
<keyword evidence="1" id="KW-0862">Zinc</keyword>
<sequence length="372" mass="42390">MATMLERKLTVEIKPQSTVDIKSEEMLGYFQQREAPLHTIRCFQNVGQSKFLVSFSKEDDIKNFENWFEFGTGSDPYKGVRYTIERATRLPQYNQQPGTRITIFGVPYEMDTKYVLSKINQYCVANKIIRCTYRDHPFMYNGVCFIYTKKVDNPIPSNLTIQGCRLGVKYEGQPQPDRKCYVCQVEGHTARDCPSRPPPPPISPITDKEGSGAFQVYNPRKKAPNQISKSVGDLLKTIRNTSTPIQSNKNNLDTPATPGWVPDEAEWENVEESDYDKSKEEIAQRSSLIASTSKAPIPKAPKDKRSTLQDTPLSSRSNSKDRKRDRDRSSLLEDHKKHKIATHETSESRESSTSMDPSNYTTRGKATQKKNK</sequence>
<dbReference type="CTD" id="20238975"/>
<evidence type="ECO:0000256" key="2">
    <source>
        <dbReference type="SAM" id="MobiDB-lite"/>
    </source>
</evidence>
<dbReference type="Gene3D" id="4.10.60.10">
    <property type="entry name" value="Zinc finger, CCHC-type"/>
    <property type="match status" value="1"/>
</dbReference>
<dbReference type="EMBL" id="KB202014">
    <property type="protein sequence ID" value="ESO92832.1"/>
    <property type="molecule type" value="Genomic_DNA"/>
</dbReference>
<feature type="compositionally biased region" description="Basic and acidic residues" evidence="2">
    <location>
        <begin position="318"/>
        <end position="350"/>
    </location>
</feature>
<dbReference type="SUPFAM" id="SSF57756">
    <property type="entry name" value="Retrovirus zinc finger-like domains"/>
    <property type="match status" value="1"/>
</dbReference>
<dbReference type="InterPro" id="IPR036875">
    <property type="entry name" value="Znf_CCHC_sf"/>
</dbReference>
<dbReference type="GO" id="GO:0008270">
    <property type="term" value="F:zinc ion binding"/>
    <property type="evidence" value="ECO:0007669"/>
    <property type="project" value="UniProtKB-KW"/>
</dbReference>
<name>V4A800_LOTGI</name>
<feature type="compositionally biased region" description="Acidic residues" evidence="2">
    <location>
        <begin position="263"/>
        <end position="274"/>
    </location>
</feature>
<reference evidence="4 5" key="1">
    <citation type="journal article" date="2013" name="Nature">
        <title>Insights into bilaterian evolution from three spiralian genomes.</title>
        <authorList>
            <person name="Simakov O."/>
            <person name="Marletaz F."/>
            <person name="Cho S.J."/>
            <person name="Edsinger-Gonzales E."/>
            <person name="Havlak P."/>
            <person name="Hellsten U."/>
            <person name="Kuo D.H."/>
            <person name="Larsson T."/>
            <person name="Lv J."/>
            <person name="Arendt D."/>
            <person name="Savage R."/>
            <person name="Osoegawa K."/>
            <person name="de Jong P."/>
            <person name="Grimwood J."/>
            <person name="Chapman J.A."/>
            <person name="Shapiro H."/>
            <person name="Aerts A."/>
            <person name="Otillar R.P."/>
            <person name="Terry A.Y."/>
            <person name="Boore J.L."/>
            <person name="Grigoriev I.V."/>
            <person name="Lindberg D.R."/>
            <person name="Seaver E.C."/>
            <person name="Weisblat D.A."/>
            <person name="Putnam N.H."/>
            <person name="Rokhsar D.S."/>
        </authorList>
    </citation>
    <scope>NUCLEOTIDE SEQUENCE [LARGE SCALE GENOMIC DNA]</scope>
</reference>
<keyword evidence="1" id="KW-0479">Metal-binding</keyword>
<dbReference type="RefSeq" id="XP_009056518.1">
    <property type="nucleotide sequence ID" value="XM_009058270.1"/>
</dbReference>
<keyword evidence="5" id="KW-1185">Reference proteome</keyword>
<evidence type="ECO:0000259" key="3">
    <source>
        <dbReference type="PROSITE" id="PS50158"/>
    </source>
</evidence>
<dbReference type="GO" id="GO:0003676">
    <property type="term" value="F:nucleic acid binding"/>
    <property type="evidence" value="ECO:0007669"/>
    <property type="project" value="InterPro"/>
</dbReference>
<feature type="compositionally biased region" description="Polar residues" evidence="2">
    <location>
        <begin position="355"/>
        <end position="365"/>
    </location>
</feature>
<dbReference type="AlphaFoldDB" id="V4A800"/>
<feature type="region of interest" description="Disordered" evidence="2">
    <location>
        <begin position="241"/>
        <end position="372"/>
    </location>
</feature>
<protein>
    <recommendedName>
        <fullName evidence="3">CCHC-type domain-containing protein</fullName>
    </recommendedName>
</protein>
<dbReference type="Proteomes" id="UP000030746">
    <property type="component" value="Unassembled WGS sequence"/>
</dbReference>
<feature type="compositionally biased region" description="Polar residues" evidence="2">
    <location>
        <begin position="241"/>
        <end position="254"/>
    </location>
</feature>
<proteinExistence type="predicted"/>
<dbReference type="PROSITE" id="PS50158">
    <property type="entry name" value="ZF_CCHC"/>
    <property type="match status" value="1"/>
</dbReference>
<feature type="region of interest" description="Disordered" evidence="2">
    <location>
        <begin position="189"/>
        <end position="212"/>
    </location>
</feature>
<feature type="compositionally biased region" description="Polar residues" evidence="2">
    <location>
        <begin position="284"/>
        <end position="294"/>
    </location>
</feature>
<feature type="domain" description="CCHC-type" evidence="3">
    <location>
        <begin position="178"/>
        <end position="195"/>
    </location>
</feature>
<evidence type="ECO:0000256" key="1">
    <source>
        <dbReference type="PROSITE-ProRule" id="PRU00047"/>
    </source>
</evidence>
<organism evidence="4 5">
    <name type="scientific">Lottia gigantea</name>
    <name type="common">Giant owl limpet</name>
    <dbReference type="NCBI Taxonomy" id="225164"/>
    <lineage>
        <taxon>Eukaryota</taxon>
        <taxon>Metazoa</taxon>
        <taxon>Spiralia</taxon>
        <taxon>Lophotrochozoa</taxon>
        <taxon>Mollusca</taxon>
        <taxon>Gastropoda</taxon>
        <taxon>Patellogastropoda</taxon>
        <taxon>Lottioidea</taxon>
        <taxon>Lottiidae</taxon>
        <taxon>Lottia</taxon>
    </lineage>
</organism>